<dbReference type="InterPro" id="IPR058245">
    <property type="entry name" value="NreC/VraR/RcsB-like_REC"/>
</dbReference>
<protein>
    <submittedName>
        <fullName evidence="3">Response regulator UvrY</fullName>
    </submittedName>
</protein>
<name>A0A6C2TWT4_PONDE</name>
<keyword evidence="4" id="KW-1185">Reference proteome</keyword>
<feature type="modified residue" description="4-aspartylphosphate" evidence="1">
    <location>
        <position position="58"/>
    </location>
</feature>
<evidence type="ECO:0000313" key="3">
    <source>
        <dbReference type="EMBL" id="VGO11964.1"/>
    </source>
</evidence>
<feature type="domain" description="Response regulatory" evidence="2">
    <location>
        <begin position="6"/>
        <end position="123"/>
    </location>
</feature>
<accession>A0A6C2TWT4</accession>
<reference evidence="3 4" key="1">
    <citation type="submission" date="2019-04" db="EMBL/GenBank/DDBJ databases">
        <authorList>
            <person name="Van Vliet M D."/>
        </authorList>
    </citation>
    <scope>NUCLEOTIDE SEQUENCE [LARGE SCALE GENOMIC DNA]</scope>
    <source>
        <strain evidence="3 4">F1</strain>
    </source>
</reference>
<dbReference type="InterPro" id="IPR011006">
    <property type="entry name" value="CheY-like_superfamily"/>
</dbReference>
<dbReference type="SUPFAM" id="SSF52172">
    <property type="entry name" value="CheY-like"/>
    <property type="match status" value="1"/>
</dbReference>
<dbReference type="PROSITE" id="PS50110">
    <property type="entry name" value="RESPONSE_REGULATORY"/>
    <property type="match status" value="1"/>
</dbReference>
<dbReference type="InterPro" id="IPR051015">
    <property type="entry name" value="EvgA-like"/>
</dbReference>
<sequence length="133" mass="14316">MGKPMNVWIVEDDPGYRRNLRMSLELEDGISVGQVFPSCEDLFVALETSEVPDVVLMDLGLPGMGGIEAIRKLSVQTPELAVMVLTVFSEKKKVAKALKAGAAGYLLKESDATEIARSLGDSLSRYATGIAKV</sequence>
<evidence type="ECO:0000313" key="4">
    <source>
        <dbReference type="Proteomes" id="UP000366872"/>
    </source>
</evidence>
<proteinExistence type="predicted"/>
<dbReference type="PANTHER" id="PTHR45566">
    <property type="entry name" value="HTH-TYPE TRANSCRIPTIONAL REGULATOR YHJB-RELATED"/>
    <property type="match status" value="1"/>
</dbReference>
<dbReference type="PANTHER" id="PTHR45566:SF2">
    <property type="entry name" value="NARL SUBFAMILY"/>
    <property type="match status" value="1"/>
</dbReference>
<dbReference type="InterPro" id="IPR001789">
    <property type="entry name" value="Sig_transdc_resp-reg_receiver"/>
</dbReference>
<dbReference type="CDD" id="cd17535">
    <property type="entry name" value="REC_NarL-like"/>
    <property type="match status" value="1"/>
</dbReference>
<dbReference type="AlphaFoldDB" id="A0A6C2TWT4"/>
<gene>
    <name evidence="3" type="primary">uvrY_1</name>
    <name evidence="3" type="ORF">PDESU_00512</name>
</gene>
<keyword evidence="1" id="KW-0597">Phosphoprotein</keyword>
<dbReference type="Proteomes" id="UP000366872">
    <property type="component" value="Unassembled WGS sequence"/>
</dbReference>
<evidence type="ECO:0000256" key="1">
    <source>
        <dbReference type="PROSITE-ProRule" id="PRU00169"/>
    </source>
</evidence>
<dbReference type="SMART" id="SM00448">
    <property type="entry name" value="REC"/>
    <property type="match status" value="1"/>
</dbReference>
<dbReference type="GO" id="GO:0000160">
    <property type="term" value="P:phosphorelay signal transduction system"/>
    <property type="evidence" value="ECO:0007669"/>
    <property type="project" value="InterPro"/>
</dbReference>
<organism evidence="3 4">
    <name type="scientific">Pontiella desulfatans</name>
    <dbReference type="NCBI Taxonomy" id="2750659"/>
    <lineage>
        <taxon>Bacteria</taxon>
        <taxon>Pseudomonadati</taxon>
        <taxon>Kiritimatiellota</taxon>
        <taxon>Kiritimatiellia</taxon>
        <taxon>Kiritimatiellales</taxon>
        <taxon>Pontiellaceae</taxon>
        <taxon>Pontiella</taxon>
    </lineage>
</organism>
<dbReference type="Pfam" id="PF00072">
    <property type="entry name" value="Response_reg"/>
    <property type="match status" value="1"/>
</dbReference>
<evidence type="ECO:0000259" key="2">
    <source>
        <dbReference type="PROSITE" id="PS50110"/>
    </source>
</evidence>
<dbReference type="Gene3D" id="3.40.50.2300">
    <property type="match status" value="1"/>
</dbReference>
<dbReference type="EMBL" id="CAAHFG010000001">
    <property type="protein sequence ID" value="VGO11964.1"/>
    <property type="molecule type" value="Genomic_DNA"/>
</dbReference>